<evidence type="ECO:0000313" key="3">
    <source>
        <dbReference type="Proteomes" id="UP000746612"/>
    </source>
</evidence>
<name>A0A4U9EU93_GIBZA</name>
<protein>
    <submittedName>
        <fullName evidence="1">Uncharacterized protein</fullName>
    </submittedName>
</protein>
<gene>
    <name evidence="2" type="ORF">FUG_LOCUS103860</name>
    <name evidence="1" type="ORF">MDCFG202_LOCUS409271</name>
</gene>
<dbReference type="EMBL" id="CAAKMV010000077">
    <property type="protein sequence ID" value="VIO53831.1"/>
    <property type="molecule type" value="Genomic_DNA"/>
</dbReference>
<dbReference type="EMBL" id="CAJPIJ010000159">
    <property type="protein sequence ID" value="CAG1996259.1"/>
    <property type="molecule type" value="Genomic_DNA"/>
</dbReference>
<dbReference type="Proteomes" id="UP000746612">
    <property type="component" value="Unassembled WGS sequence"/>
</dbReference>
<evidence type="ECO:0000313" key="1">
    <source>
        <dbReference type="EMBL" id="CAG1996259.1"/>
    </source>
</evidence>
<evidence type="ECO:0000313" key="2">
    <source>
        <dbReference type="EMBL" id="VIO53831.1"/>
    </source>
</evidence>
<accession>A0A4U9EU93</accession>
<sequence length="164" mass="17959">MVDQFYAGAQCENIAIFRHSLTEEAVMFYQIEKQLLGYLIDINGKSSRLSDRKCLLGCCILDSTYMLDEIKPMDNPPGPEVSEDCENKDQDILNPTSAKQKACTIGHSHVLTAPLHLVFGGLVSNSSLTPHSPASTKRLDNQRGRGEVGLDDGPLSLALAWVVL</sequence>
<proteinExistence type="predicted"/>
<reference evidence="1" key="2">
    <citation type="submission" date="2021-03" db="EMBL/GenBank/DDBJ databases">
        <authorList>
            <person name="Alouane T."/>
            <person name="Langin T."/>
            <person name="Bonhomme L."/>
        </authorList>
    </citation>
    <scope>NUCLEOTIDE SEQUENCE</scope>
    <source>
        <strain evidence="1">MDC_Fg202</strain>
    </source>
</reference>
<organism evidence="1 3">
    <name type="scientific">Gibberella zeae</name>
    <name type="common">Wheat head blight fungus</name>
    <name type="synonym">Fusarium graminearum</name>
    <dbReference type="NCBI Taxonomy" id="5518"/>
    <lineage>
        <taxon>Eukaryota</taxon>
        <taxon>Fungi</taxon>
        <taxon>Dikarya</taxon>
        <taxon>Ascomycota</taxon>
        <taxon>Pezizomycotina</taxon>
        <taxon>Sordariomycetes</taxon>
        <taxon>Hypocreomycetidae</taxon>
        <taxon>Hypocreales</taxon>
        <taxon>Nectriaceae</taxon>
        <taxon>Fusarium</taxon>
    </lineage>
</organism>
<reference evidence="2" key="1">
    <citation type="submission" date="2019-04" db="EMBL/GenBank/DDBJ databases">
        <authorList>
            <person name="Melise S."/>
            <person name="Noan J."/>
            <person name="Okalmin O."/>
        </authorList>
    </citation>
    <scope>NUCLEOTIDE SEQUENCE</scope>
    <source>
        <strain evidence="2">FN9</strain>
    </source>
</reference>
<dbReference type="AlphaFoldDB" id="A0A4U9EU93"/>